<accession>K6Y5N4</accession>
<dbReference type="PANTHER" id="PTHR23404">
    <property type="entry name" value="MOLYBDOPTERIN SYNTHASE RELATED"/>
    <property type="match status" value="1"/>
</dbReference>
<dbReference type="Pfam" id="PF02391">
    <property type="entry name" value="MoaE"/>
    <property type="match status" value="1"/>
</dbReference>
<evidence type="ECO:0000256" key="5">
    <source>
        <dbReference type="ARBA" id="ARBA00023150"/>
    </source>
</evidence>
<evidence type="ECO:0000313" key="13">
    <source>
        <dbReference type="Proteomes" id="UP000006251"/>
    </source>
</evidence>
<keyword evidence="5" id="KW-0501">Molybdenum cofactor biosynthesis</keyword>
<comment type="subunit">
    <text evidence="6">Heterotetramer of 2 MoaD subunits and 2 MoaE subunits. Also stable as homodimer. The enzyme changes between these two forms during catalysis.</text>
</comment>
<dbReference type="RefSeq" id="WP_006010038.1">
    <property type="nucleotide sequence ID" value="NZ_AUAV01000026.1"/>
</dbReference>
<evidence type="ECO:0000256" key="6">
    <source>
        <dbReference type="ARBA" id="ARBA00026066"/>
    </source>
</evidence>
<dbReference type="CDD" id="cd00756">
    <property type="entry name" value="MoaE"/>
    <property type="match status" value="1"/>
</dbReference>
<evidence type="ECO:0000256" key="7">
    <source>
        <dbReference type="ARBA" id="ARBA00029745"/>
    </source>
</evidence>
<comment type="similarity">
    <text evidence="2">Belongs to the MoaE family.</text>
</comment>
<sequence>MKQPTTFISIQAHDFDHACVYAKIQKNADSDGAIVTFTGLVRELTERGNLHYMTLEHYPEMTQKSLMNICEQARQRWPLGAINIIHRIGKLTPDEQIVFVGVSSKHRKAAFAATEYIMDFLKTKAPFWKKEVSSEGEFWVQAKLSDKQKADDWLAAN</sequence>
<evidence type="ECO:0000256" key="1">
    <source>
        <dbReference type="ARBA" id="ARBA00005046"/>
    </source>
</evidence>
<dbReference type="GO" id="GO:0006777">
    <property type="term" value="P:Mo-molybdopterin cofactor biosynthetic process"/>
    <property type="evidence" value="ECO:0007669"/>
    <property type="project" value="UniProtKB-KW"/>
</dbReference>
<dbReference type="OrthoDB" id="9803224at2"/>
<dbReference type="Proteomes" id="UP000006251">
    <property type="component" value="Unassembled WGS sequence"/>
</dbReference>
<evidence type="ECO:0000256" key="3">
    <source>
        <dbReference type="ARBA" id="ARBA00011950"/>
    </source>
</evidence>
<keyword evidence="13" id="KW-1185">Reference proteome</keyword>
<dbReference type="AlphaFoldDB" id="K6Y5N4"/>
<evidence type="ECO:0000256" key="10">
    <source>
        <dbReference type="ARBA" id="ARBA00032474"/>
    </source>
</evidence>
<dbReference type="NCBIfam" id="NF007959">
    <property type="entry name" value="PRK10678.1"/>
    <property type="match status" value="1"/>
</dbReference>
<name>K6Y5N4_9ALTE</name>
<comment type="caution">
    <text evidence="12">The sequence shown here is derived from an EMBL/GenBank/DDBJ whole genome shotgun (WGS) entry which is preliminary data.</text>
</comment>
<protein>
    <recommendedName>
        <fullName evidence="4">Molybdopterin synthase catalytic subunit</fullName>
        <ecNumber evidence="3">2.8.1.12</ecNumber>
    </recommendedName>
    <alternativeName>
        <fullName evidence="9">MPT synthase subunit 2</fullName>
    </alternativeName>
    <alternativeName>
        <fullName evidence="7">Molybdenum cofactor biosynthesis protein E</fullName>
    </alternativeName>
    <alternativeName>
        <fullName evidence="8">Molybdopterin-converting factor large subunit</fullName>
    </alternativeName>
    <alternativeName>
        <fullName evidence="10">Molybdopterin-converting factor subunit 2</fullName>
    </alternativeName>
</protein>
<organism evidence="12 13">
    <name type="scientific">Brumicola pallidula DSM 14239 = ACAM 615</name>
    <dbReference type="NCBI Taxonomy" id="1121922"/>
    <lineage>
        <taxon>Bacteria</taxon>
        <taxon>Pseudomonadati</taxon>
        <taxon>Pseudomonadota</taxon>
        <taxon>Gammaproteobacteria</taxon>
        <taxon>Alteromonadales</taxon>
        <taxon>Alteromonadaceae</taxon>
        <taxon>Brumicola</taxon>
    </lineage>
</organism>
<dbReference type="EC" id="2.8.1.12" evidence="3"/>
<dbReference type="InterPro" id="IPR003448">
    <property type="entry name" value="Mopterin_biosynth_MoaE"/>
</dbReference>
<evidence type="ECO:0000256" key="8">
    <source>
        <dbReference type="ARBA" id="ARBA00030407"/>
    </source>
</evidence>
<reference evidence="13" key="1">
    <citation type="journal article" date="2014" name="Environ. Microbiol.">
        <title>Comparative genomics of the marine bacterial genus Glaciecola reveals the high degree of genomic diversity and genomic characteristic for cold adaptation.</title>
        <authorList>
            <person name="Qin Q.L."/>
            <person name="Xie B.B."/>
            <person name="Yu Y."/>
            <person name="Shu Y.L."/>
            <person name="Rong J.C."/>
            <person name="Zhang Y.J."/>
            <person name="Zhao D.L."/>
            <person name="Chen X.L."/>
            <person name="Zhang X.Y."/>
            <person name="Chen B."/>
            <person name="Zhou B.C."/>
            <person name="Zhang Y.Z."/>
        </authorList>
    </citation>
    <scope>NUCLEOTIDE SEQUENCE [LARGE SCALE GENOMIC DNA]</scope>
    <source>
        <strain evidence="13">ACAM 615</strain>
    </source>
</reference>
<dbReference type="SUPFAM" id="SSF54690">
    <property type="entry name" value="Molybdopterin synthase subunit MoaE"/>
    <property type="match status" value="1"/>
</dbReference>
<comment type="pathway">
    <text evidence="1">Cofactor biosynthesis; molybdopterin biosynthesis.</text>
</comment>
<evidence type="ECO:0000256" key="9">
    <source>
        <dbReference type="ARBA" id="ARBA00030781"/>
    </source>
</evidence>
<dbReference type="Gene3D" id="3.90.1170.40">
    <property type="entry name" value="Molybdopterin biosynthesis MoaE subunit"/>
    <property type="match status" value="1"/>
</dbReference>
<evidence type="ECO:0000256" key="11">
    <source>
        <dbReference type="ARBA" id="ARBA00049878"/>
    </source>
</evidence>
<dbReference type="GO" id="GO:0030366">
    <property type="term" value="F:molybdopterin synthase activity"/>
    <property type="evidence" value="ECO:0007669"/>
    <property type="project" value="UniProtKB-EC"/>
</dbReference>
<proteinExistence type="inferred from homology"/>
<comment type="catalytic activity">
    <reaction evidence="11">
        <text>2 [molybdopterin-synthase sulfur-carrier protein]-C-terminal-Gly-aminoethanethioate + cyclic pyranopterin phosphate + H2O = molybdopterin + 2 [molybdopterin-synthase sulfur-carrier protein]-C-terminal Gly-Gly + 2 H(+)</text>
        <dbReference type="Rhea" id="RHEA:26333"/>
        <dbReference type="Rhea" id="RHEA-COMP:12202"/>
        <dbReference type="Rhea" id="RHEA-COMP:19907"/>
        <dbReference type="ChEBI" id="CHEBI:15377"/>
        <dbReference type="ChEBI" id="CHEBI:15378"/>
        <dbReference type="ChEBI" id="CHEBI:58698"/>
        <dbReference type="ChEBI" id="CHEBI:59648"/>
        <dbReference type="ChEBI" id="CHEBI:90778"/>
        <dbReference type="ChEBI" id="CHEBI:232372"/>
        <dbReference type="EC" id="2.8.1.12"/>
    </reaction>
</comment>
<dbReference type="InterPro" id="IPR036563">
    <property type="entry name" value="MoaE_sf"/>
</dbReference>
<dbReference type="EMBL" id="BAEQ01000023">
    <property type="protein sequence ID" value="GAC28094.1"/>
    <property type="molecule type" value="Genomic_DNA"/>
</dbReference>
<gene>
    <name evidence="12" type="primary">moaE</name>
    <name evidence="12" type="ORF">GPAL_1221</name>
</gene>
<evidence type="ECO:0000256" key="2">
    <source>
        <dbReference type="ARBA" id="ARBA00005426"/>
    </source>
</evidence>
<evidence type="ECO:0000256" key="4">
    <source>
        <dbReference type="ARBA" id="ARBA00013858"/>
    </source>
</evidence>
<dbReference type="UniPathway" id="UPA00344"/>
<keyword evidence="12" id="KW-0808">Transferase</keyword>
<evidence type="ECO:0000313" key="12">
    <source>
        <dbReference type="EMBL" id="GAC28094.1"/>
    </source>
</evidence>
<dbReference type="STRING" id="1121922.GCA_000428905_03793"/>